<dbReference type="InterPro" id="IPR036291">
    <property type="entry name" value="NAD(P)-bd_dom_sf"/>
</dbReference>
<dbReference type="Gene3D" id="3.40.50.720">
    <property type="entry name" value="NAD(P)-binding Rossmann-like Domain"/>
    <property type="match status" value="1"/>
</dbReference>
<keyword evidence="2 3" id="KW-0560">Oxidoreductase</keyword>
<comment type="caution">
    <text evidence="3">The sequence shown here is derived from an EMBL/GenBank/DDBJ whole genome shotgun (WGS) entry which is preliminary data.</text>
</comment>
<dbReference type="GO" id="GO:0016020">
    <property type="term" value="C:membrane"/>
    <property type="evidence" value="ECO:0007669"/>
    <property type="project" value="TreeGrafter"/>
</dbReference>
<gene>
    <name evidence="3" type="ORF">A7A08_00229</name>
</gene>
<reference evidence="3 4" key="1">
    <citation type="submission" date="2016-07" db="EMBL/GenBank/DDBJ databases">
        <title>Draft genome sequence of Methyloligella halotolerans C2T (VKM B-2706T=CCUG 61687T=DSM 25045T), a halotolerant polyhydroxybutyrate accumulating methylotroph.</title>
        <authorList>
            <person name="Vasilenko O.V."/>
            <person name="Doronina N.V."/>
            <person name="Poroshina M.N."/>
            <person name="Tarlachkov S.V."/>
            <person name="Trotsenko Y.A."/>
        </authorList>
    </citation>
    <scope>NUCLEOTIDE SEQUENCE [LARGE SCALE GENOMIC DNA]</scope>
    <source>
        <strain evidence="3 4">VKM B-2706</strain>
    </source>
</reference>
<sequence>MADIQNHQRLKDRIALVTGASRGIGRAVAEAYGAEGAHVLLLARKQESLEPVDDTIRAQGGTASIIPLDLGSNKRVDGLGPALYERFGRLDILVANAGVLGGLSPLAHTTDPDWERTIAINLNANWRLIRTLDPLLKRSDAGRCIFVTSGLAQSARAYWAPYSVSKVAVEALAVTYANETAETPIKVNILDPGTVATDMRAEAYPGEDPATLKTPESVAESFVKLAEPAWTGTGERLRAPL</sequence>
<accession>A0A1E2S1N1</accession>
<dbReference type="STRING" id="1177755.A7A08_00229"/>
<comment type="similarity">
    <text evidence="1">Belongs to the short-chain dehydrogenases/reductases (SDR) family.</text>
</comment>
<evidence type="ECO:0000313" key="3">
    <source>
        <dbReference type="EMBL" id="ODA68406.1"/>
    </source>
</evidence>
<dbReference type="InterPro" id="IPR002347">
    <property type="entry name" value="SDR_fam"/>
</dbReference>
<evidence type="ECO:0000256" key="1">
    <source>
        <dbReference type="ARBA" id="ARBA00006484"/>
    </source>
</evidence>
<dbReference type="RefSeq" id="WP_069093715.1">
    <property type="nucleotide sequence ID" value="NZ_MASI01000001.1"/>
</dbReference>
<dbReference type="Proteomes" id="UP000095087">
    <property type="component" value="Unassembled WGS sequence"/>
</dbReference>
<protein>
    <submittedName>
        <fullName evidence="3">Putative oxidoreductase YciK</fullName>
        <ecNumber evidence="3">1.-.-.-</ecNumber>
    </submittedName>
</protein>
<proteinExistence type="inferred from homology"/>
<name>A0A1E2S1N1_9HYPH</name>
<dbReference type="GO" id="GO:0016491">
    <property type="term" value="F:oxidoreductase activity"/>
    <property type="evidence" value="ECO:0007669"/>
    <property type="project" value="UniProtKB-KW"/>
</dbReference>
<dbReference type="Pfam" id="PF00106">
    <property type="entry name" value="adh_short"/>
    <property type="match status" value="1"/>
</dbReference>
<dbReference type="PATRIC" id="fig|1177755.3.peg.226"/>
<keyword evidence="4" id="KW-1185">Reference proteome</keyword>
<dbReference type="PROSITE" id="PS00061">
    <property type="entry name" value="ADH_SHORT"/>
    <property type="match status" value="1"/>
</dbReference>
<dbReference type="PANTHER" id="PTHR44196">
    <property type="entry name" value="DEHYDROGENASE/REDUCTASE SDR FAMILY MEMBER 7B"/>
    <property type="match status" value="1"/>
</dbReference>
<dbReference type="PRINTS" id="PR00081">
    <property type="entry name" value="GDHRDH"/>
</dbReference>
<dbReference type="PANTHER" id="PTHR44196:SF4">
    <property type="entry name" value="SHORT CHAIN DEHYDROGENASE"/>
    <property type="match status" value="1"/>
</dbReference>
<evidence type="ECO:0000256" key="2">
    <source>
        <dbReference type="ARBA" id="ARBA00023002"/>
    </source>
</evidence>
<dbReference type="EC" id="1.-.-.-" evidence="3"/>
<dbReference type="OrthoDB" id="9790785at2"/>
<evidence type="ECO:0000313" key="4">
    <source>
        <dbReference type="Proteomes" id="UP000095087"/>
    </source>
</evidence>
<dbReference type="AlphaFoldDB" id="A0A1E2S1N1"/>
<dbReference type="SUPFAM" id="SSF51735">
    <property type="entry name" value="NAD(P)-binding Rossmann-fold domains"/>
    <property type="match status" value="1"/>
</dbReference>
<dbReference type="EMBL" id="MASI01000001">
    <property type="protein sequence ID" value="ODA68406.1"/>
    <property type="molecule type" value="Genomic_DNA"/>
</dbReference>
<dbReference type="InterPro" id="IPR020904">
    <property type="entry name" value="Sc_DH/Rdtase_CS"/>
</dbReference>
<organism evidence="3 4">
    <name type="scientific">Methyloligella halotolerans</name>
    <dbReference type="NCBI Taxonomy" id="1177755"/>
    <lineage>
        <taxon>Bacteria</taxon>
        <taxon>Pseudomonadati</taxon>
        <taxon>Pseudomonadota</taxon>
        <taxon>Alphaproteobacteria</taxon>
        <taxon>Hyphomicrobiales</taxon>
        <taxon>Hyphomicrobiaceae</taxon>
        <taxon>Methyloligella</taxon>
    </lineage>
</organism>